<proteinExistence type="predicted"/>
<dbReference type="Proteomes" id="UP000307440">
    <property type="component" value="Unassembled WGS sequence"/>
</dbReference>
<reference evidence="1 2" key="1">
    <citation type="journal article" date="2019" name="Nat. Ecol. Evol.">
        <title>Megaphylogeny resolves global patterns of mushroom evolution.</title>
        <authorList>
            <person name="Varga T."/>
            <person name="Krizsan K."/>
            <person name="Foldi C."/>
            <person name="Dima B."/>
            <person name="Sanchez-Garcia M."/>
            <person name="Sanchez-Ramirez S."/>
            <person name="Szollosi G.J."/>
            <person name="Szarkandi J.G."/>
            <person name="Papp V."/>
            <person name="Albert L."/>
            <person name="Andreopoulos W."/>
            <person name="Angelini C."/>
            <person name="Antonin V."/>
            <person name="Barry K.W."/>
            <person name="Bougher N.L."/>
            <person name="Buchanan P."/>
            <person name="Buyck B."/>
            <person name="Bense V."/>
            <person name="Catcheside P."/>
            <person name="Chovatia M."/>
            <person name="Cooper J."/>
            <person name="Damon W."/>
            <person name="Desjardin D."/>
            <person name="Finy P."/>
            <person name="Geml J."/>
            <person name="Haridas S."/>
            <person name="Hughes K."/>
            <person name="Justo A."/>
            <person name="Karasinski D."/>
            <person name="Kautmanova I."/>
            <person name="Kiss B."/>
            <person name="Kocsube S."/>
            <person name="Kotiranta H."/>
            <person name="LaButti K.M."/>
            <person name="Lechner B.E."/>
            <person name="Liimatainen K."/>
            <person name="Lipzen A."/>
            <person name="Lukacs Z."/>
            <person name="Mihaltcheva S."/>
            <person name="Morgado L.N."/>
            <person name="Niskanen T."/>
            <person name="Noordeloos M.E."/>
            <person name="Ohm R.A."/>
            <person name="Ortiz-Santana B."/>
            <person name="Ovrebo C."/>
            <person name="Racz N."/>
            <person name="Riley R."/>
            <person name="Savchenko A."/>
            <person name="Shiryaev A."/>
            <person name="Soop K."/>
            <person name="Spirin V."/>
            <person name="Szebenyi C."/>
            <person name="Tomsovsky M."/>
            <person name="Tulloss R.E."/>
            <person name="Uehling J."/>
            <person name="Grigoriev I.V."/>
            <person name="Vagvolgyi C."/>
            <person name="Papp T."/>
            <person name="Martin F.M."/>
            <person name="Miettinen O."/>
            <person name="Hibbett D.S."/>
            <person name="Nagy L.G."/>
        </authorList>
    </citation>
    <scope>NUCLEOTIDE SEQUENCE [LARGE SCALE GENOMIC DNA]</scope>
    <source>
        <strain evidence="1 2">CBS 121175</strain>
    </source>
</reference>
<evidence type="ECO:0000313" key="1">
    <source>
        <dbReference type="EMBL" id="TFK19874.1"/>
    </source>
</evidence>
<evidence type="ECO:0008006" key="3">
    <source>
        <dbReference type="Google" id="ProtNLM"/>
    </source>
</evidence>
<protein>
    <recommendedName>
        <fullName evidence="3">SnoaL-like domain-containing protein</fullName>
    </recommendedName>
</protein>
<dbReference type="SUPFAM" id="SSF54427">
    <property type="entry name" value="NTF2-like"/>
    <property type="match status" value="1"/>
</dbReference>
<dbReference type="EMBL" id="ML210321">
    <property type="protein sequence ID" value="TFK19874.1"/>
    <property type="molecule type" value="Genomic_DNA"/>
</dbReference>
<dbReference type="AlphaFoldDB" id="A0A5C3KIF8"/>
<gene>
    <name evidence="1" type="ORF">FA15DRAFT_659530</name>
</gene>
<evidence type="ECO:0000313" key="2">
    <source>
        <dbReference type="Proteomes" id="UP000307440"/>
    </source>
</evidence>
<accession>A0A5C3KIF8</accession>
<dbReference type="Gene3D" id="3.10.450.50">
    <property type="match status" value="1"/>
</dbReference>
<name>A0A5C3KIF8_COPMA</name>
<sequence length="167" mass="18841">MRLEYSQLLSAQLDASGDFANKRSIVEKGILSLEQGNMEPLLDIYTDDAITQMSGLPPSKPTRESKSRFFSWLINANESMDFSRNLKSTILKCFWLVALVNVDGDKVFVQFQLTFKLKDGTSHKVDFNANHIKDKGSDKLTRSDVTGDVSTVLPLWVKHTGQIPTEW</sequence>
<dbReference type="InterPro" id="IPR032710">
    <property type="entry name" value="NTF2-like_dom_sf"/>
</dbReference>
<keyword evidence="2" id="KW-1185">Reference proteome</keyword>
<organism evidence="1 2">
    <name type="scientific">Coprinopsis marcescibilis</name>
    <name type="common">Agaric fungus</name>
    <name type="synonym">Psathyrella marcescibilis</name>
    <dbReference type="NCBI Taxonomy" id="230819"/>
    <lineage>
        <taxon>Eukaryota</taxon>
        <taxon>Fungi</taxon>
        <taxon>Dikarya</taxon>
        <taxon>Basidiomycota</taxon>
        <taxon>Agaricomycotina</taxon>
        <taxon>Agaricomycetes</taxon>
        <taxon>Agaricomycetidae</taxon>
        <taxon>Agaricales</taxon>
        <taxon>Agaricineae</taxon>
        <taxon>Psathyrellaceae</taxon>
        <taxon>Coprinopsis</taxon>
    </lineage>
</organism>